<dbReference type="PANTHER" id="PTHR48258">
    <property type="entry name" value="DUF4218 DOMAIN-CONTAINING PROTEIN-RELATED"/>
    <property type="match status" value="1"/>
</dbReference>
<protein>
    <submittedName>
        <fullName evidence="1">Uncharacterized protein</fullName>
    </submittedName>
</protein>
<sequence>MDLKEYCRRKELWLHELPNNKICEWVKNLRMLEGNALNFRKRADMNEGKLLSMRSHHCNVFMGTLVPITFSHLLKRIWKPITEVYDEYSSVQYLQLLKEVALGPESQVLTTSKYNVNGFKFQTEEVSRKKKTNNSGAYIQSDVDGTDQTIEYCGVIHKIIEVRYSGLPTKNIVLF</sequence>
<evidence type="ECO:0000313" key="1">
    <source>
        <dbReference type="EMBL" id="TMW85788.1"/>
    </source>
</evidence>
<proteinExistence type="predicted"/>
<reference evidence="1" key="1">
    <citation type="submission" date="2019-05" db="EMBL/GenBank/DDBJ databases">
        <title>The de novo reference genome and transcriptome assemblies of the wild tomato species Solanum chilense.</title>
        <authorList>
            <person name="Stam R."/>
            <person name="Nosenko T."/>
            <person name="Hoerger A.C."/>
            <person name="Stephan W."/>
            <person name="Seidel M.A."/>
            <person name="Kuhn J.M.M."/>
            <person name="Haberer G."/>
            <person name="Tellier A."/>
        </authorList>
    </citation>
    <scope>NUCLEOTIDE SEQUENCE</scope>
    <source>
        <tissue evidence="1">Mature leaves</tissue>
    </source>
</reference>
<gene>
    <name evidence="1" type="ORF">EJD97_022491</name>
</gene>
<dbReference type="AlphaFoldDB" id="A0A6N2AVM1"/>
<name>A0A6N2AVM1_SOLCI</name>
<accession>A0A6N2AVM1</accession>
<dbReference type="EMBL" id="RXGB01007113">
    <property type="protein sequence ID" value="TMW85788.1"/>
    <property type="molecule type" value="Genomic_DNA"/>
</dbReference>
<comment type="caution">
    <text evidence="1">The sequence shown here is derived from an EMBL/GenBank/DDBJ whole genome shotgun (WGS) entry which is preliminary data.</text>
</comment>
<dbReference type="PANTHER" id="PTHR48258:SF11">
    <property type="entry name" value="TDCA1-ORF2 PROTEIN"/>
    <property type="match status" value="1"/>
</dbReference>
<organism evidence="1">
    <name type="scientific">Solanum chilense</name>
    <name type="common">Tomato</name>
    <name type="synonym">Lycopersicon chilense</name>
    <dbReference type="NCBI Taxonomy" id="4083"/>
    <lineage>
        <taxon>Eukaryota</taxon>
        <taxon>Viridiplantae</taxon>
        <taxon>Streptophyta</taxon>
        <taxon>Embryophyta</taxon>
        <taxon>Tracheophyta</taxon>
        <taxon>Spermatophyta</taxon>
        <taxon>Magnoliopsida</taxon>
        <taxon>eudicotyledons</taxon>
        <taxon>Gunneridae</taxon>
        <taxon>Pentapetalae</taxon>
        <taxon>asterids</taxon>
        <taxon>lamiids</taxon>
        <taxon>Solanales</taxon>
        <taxon>Solanaceae</taxon>
        <taxon>Solanoideae</taxon>
        <taxon>Solaneae</taxon>
        <taxon>Solanum</taxon>
        <taxon>Solanum subgen. Lycopersicon</taxon>
    </lineage>
</organism>